<dbReference type="InterPro" id="IPR056681">
    <property type="entry name" value="DUF7779"/>
</dbReference>
<dbReference type="InterPro" id="IPR011990">
    <property type="entry name" value="TPR-like_helical_dom_sf"/>
</dbReference>
<accession>A0AAD7NL18</accession>
<dbReference type="SUPFAM" id="SSF52540">
    <property type="entry name" value="P-loop containing nucleoside triphosphate hydrolases"/>
    <property type="match status" value="2"/>
</dbReference>
<proteinExistence type="predicted"/>
<dbReference type="GO" id="GO:0043531">
    <property type="term" value="F:ADP binding"/>
    <property type="evidence" value="ECO:0007669"/>
    <property type="project" value="InterPro"/>
</dbReference>
<dbReference type="PANTHER" id="PTHR46082">
    <property type="entry name" value="ATP/GTP-BINDING PROTEIN-RELATED"/>
    <property type="match status" value="1"/>
</dbReference>
<evidence type="ECO:0000313" key="2">
    <source>
        <dbReference type="EMBL" id="KAJ7765220.1"/>
    </source>
</evidence>
<gene>
    <name evidence="2" type="ORF">B0H16DRAFT_1687407</name>
</gene>
<dbReference type="Gene3D" id="3.40.50.300">
    <property type="entry name" value="P-loop containing nucleotide triphosphate hydrolases"/>
    <property type="match status" value="2"/>
</dbReference>
<comment type="caution">
    <text evidence="2">The sequence shown here is derived from an EMBL/GenBank/DDBJ whole genome shotgun (WGS) entry which is preliminary data.</text>
</comment>
<dbReference type="Pfam" id="PF25000">
    <property type="entry name" value="DUF7779"/>
    <property type="match status" value="1"/>
</dbReference>
<dbReference type="PANTHER" id="PTHR46082:SF11">
    <property type="entry name" value="AAA+ ATPASE DOMAIN-CONTAINING PROTEIN-RELATED"/>
    <property type="match status" value="1"/>
</dbReference>
<reference evidence="2" key="1">
    <citation type="submission" date="2023-03" db="EMBL/GenBank/DDBJ databases">
        <title>Massive genome expansion in bonnet fungi (Mycena s.s.) driven by repeated elements and novel gene families across ecological guilds.</title>
        <authorList>
            <consortium name="Lawrence Berkeley National Laboratory"/>
            <person name="Harder C.B."/>
            <person name="Miyauchi S."/>
            <person name="Viragh M."/>
            <person name="Kuo A."/>
            <person name="Thoen E."/>
            <person name="Andreopoulos B."/>
            <person name="Lu D."/>
            <person name="Skrede I."/>
            <person name="Drula E."/>
            <person name="Henrissat B."/>
            <person name="Morin E."/>
            <person name="Kohler A."/>
            <person name="Barry K."/>
            <person name="LaButti K."/>
            <person name="Morin E."/>
            <person name="Salamov A."/>
            <person name="Lipzen A."/>
            <person name="Mereny Z."/>
            <person name="Hegedus B."/>
            <person name="Baldrian P."/>
            <person name="Stursova M."/>
            <person name="Weitz H."/>
            <person name="Taylor A."/>
            <person name="Grigoriev I.V."/>
            <person name="Nagy L.G."/>
            <person name="Martin F."/>
            <person name="Kauserud H."/>
        </authorList>
    </citation>
    <scope>NUCLEOTIDE SEQUENCE</scope>
    <source>
        <strain evidence="2">CBHHK182m</strain>
    </source>
</reference>
<dbReference type="InterPro" id="IPR053137">
    <property type="entry name" value="NLR-like"/>
</dbReference>
<organism evidence="2 3">
    <name type="scientific">Mycena metata</name>
    <dbReference type="NCBI Taxonomy" id="1033252"/>
    <lineage>
        <taxon>Eukaryota</taxon>
        <taxon>Fungi</taxon>
        <taxon>Dikarya</taxon>
        <taxon>Basidiomycota</taxon>
        <taxon>Agaricomycotina</taxon>
        <taxon>Agaricomycetes</taxon>
        <taxon>Agaricomycetidae</taxon>
        <taxon>Agaricales</taxon>
        <taxon>Marasmiineae</taxon>
        <taxon>Mycenaceae</taxon>
        <taxon>Mycena</taxon>
    </lineage>
</organism>
<sequence>MRWAGDEAASARATVELGVEGEEQQLPSMLSIKYVKHQVFVRVAGLNLDVGRSKGDLVGSGADERGRMATPYEWASTGMWREGQSGLSSGAGGLYGSIHRQWSYGAEDVLAERGCLSTRSKRGCLMWSWTRSHWVEGRCGQGGSGGPAHLQGGTGGVGEGPIVHITTSQLIAHNLQATVATDQALQLRNIQASQIANHCPPPSRIFCGRQDILENMQHFFSNPGIQHIYVLHGLGGAGKTQIALKFIKESSSRPEKTNHGLKELPVGIVQKMFILFYFGSVWDNEIRSAHQPFDIFVAAFHHCSPKSTCVLWDGGTSDISQVSFSPVGMLLLVDILAFQGGQGGPGGPADVQGGAGGVGEGPIVHITTSQLIVHNLQATVATDQALQLRNVRASQIASHCPPPSRIFCGRQEILNKMRQFFSDSGIQHIFVLHGLGGAGKTQIALKFIKESSSRCSFSDTFFVDTSTIATIETGLKNIAIQKDFGDSPEDGLLWLASKLEEWLLFFDNADDPSINLHDYIPQCNHGNIIITSRNPGMCVYAGSNSLVSDMEEEDAVALLLKSALQMATVHTEQIAAEIVKSLHHLPLAIVQAGAFISKSRNLDSYLALYTKNQARLLSEKPAQSHDQYAWTVYTTWQMSFDRLTPPAAMFLQHCSFLHYNGISEEIFSYASKYQFYSNGPSEEELQKPLEFLSHFLGPDGKWDSLQFLEATNEVQSYSLISFDAEKKVFSIHPLVHSWSHRTVQNPEGYMFTMGSILGMAISERPLWDMQLTSLLLYPHVELAVQMNTKVAWLFKLECAVIFWEGGRYKEAEKLQEEVLEEQKQLLGENDPDTLLTMVHLAVSYSNLGEHRKAKELEVIVLEKQKQHQKAKKLKVLVLEKQTQVLGENHLRTLHTMGNLANSYSNLGEHQKAKELQVPVLAKQKQILGENHPHTLLSMGDLATSYSRLGEHQNAKELEVIVLEKRTQVLGENHPDTLFAMGNLANSYSNLGEYQNAKELEVIVLEKQTQVLGENHPDTLRTMGSLAVSYSHLGKRQKAKELQVIVLEKRTQVLGENHPDTLFTMGALARSYSHLGECQQAKELMVFVLEKQTQVLGENHPDTLRTMGSLAVSYSDLGEHQKAKELKVIVLEKQTQVLGENHPNTLHTMGGLAVSYSDLGEHQKAKELRVLVLEKRKQVLGDNHPDTLEIEELLDSM</sequence>
<dbReference type="Proteomes" id="UP001215598">
    <property type="component" value="Unassembled WGS sequence"/>
</dbReference>
<dbReference type="AlphaFoldDB" id="A0AAD7NL18"/>
<dbReference type="Gene3D" id="1.25.40.10">
    <property type="entry name" value="Tetratricopeptide repeat domain"/>
    <property type="match status" value="3"/>
</dbReference>
<protein>
    <recommendedName>
        <fullName evidence="1">DUF7779 domain-containing protein</fullName>
    </recommendedName>
</protein>
<evidence type="ECO:0000313" key="3">
    <source>
        <dbReference type="Proteomes" id="UP001215598"/>
    </source>
</evidence>
<feature type="domain" description="DUF7779" evidence="1">
    <location>
        <begin position="638"/>
        <end position="740"/>
    </location>
</feature>
<dbReference type="Pfam" id="PF13424">
    <property type="entry name" value="TPR_12"/>
    <property type="match status" value="2"/>
</dbReference>
<dbReference type="Pfam" id="PF13374">
    <property type="entry name" value="TPR_10"/>
    <property type="match status" value="5"/>
</dbReference>
<dbReference type="SUPFAM" id="SSF48452">
    <property type="entry name" value="TPR-like"/>
    <property type="match status" value="3"/>
</dbReference>
<keyword evidence="3" id="KW-1185">Reference proteome</keyword>
<dbReference type="InterPro" id="IPR027417">
    <property type="entry name" value="P-loop_NTPase"/>
</dbReference>
<evidence type="ECO:0000259" key="1">
    <source>
        <dbReference type="Pfam" id="PF25000"/>
    </source>
</evidence>
<name>A0AAD7NL18_9AGAR</name>
<dbReference type="EMBL" id="JARKIB010000026">
    <property type="protein sequence ID" value="KAJ7765220.1"/>
    <property type="molecule type" value="Genomic_DNA"/>
</dbReference>